<evidence type="ECO:0000313" key="2">
    <source>
        <dbReference type="EMBL" id="CBF81710.1"/>
    </source>
</evidence>
<accession>C8VG72</accession>
<dbReference type="InterPro" id="IPR002877">
    <property type="entry name" value="RNA_MeTrfase_FtsJ_dom"/>
</dbReference>
<dbReference type="AlphaFoldDB" id="Q5B1P1"/>
<organism evidence="2 3">
    <name type="scientific">Emericella nidulans (strain FGSC A4 / ATCC 38163 / CBS 112.46 / NRRL 194 / M139)</name>
    <name type="common">Aspergillus nidulans</name>
    <dbReference type="NCBI Taxonomy" id="227321"/>
    <lineage>
        <taxon>Eukaryota</taxon>
        <taxon>Fungi</taxon>
        <taxon>Dikarya</taxon>
        <taxon>Ascomycota</taxon>
        <taxon>Pezizomycotina</taxon>
        <taxon>Eurotiomycetes</taxon>
        <taxon>Eurotiomycetidae</taxon>
        <taxon>Eurotiales</taxon>
        <taxon>Aspergillaceae</taxon>
        <taxon>Aspergillus</taxon>
        <taxon>Aspergillus subgen. Nidulantes</taxon>
    </lineage>
</organism>
<protein>
    <recommendedName>
        <fullName evidence="1">Ribosomal RNA methyltransferase FtsJ domain-containing protein</fullName>
    </recommendedName>
</protein>
<dbReference type="KEGG" id="ani:ANIA_05539"/>
<name>Q5B1P1_EMENI</name>
<dbReference type="EMBL" id="BN001305">
    <property type="protein sequence ID" value="CBF81710.1"/>
    <property type="molecule type" value="Genomic_DNA"/>
</dbReference>
<feature type="domain" description="Ribosomal RNA methyltransferase FtsJ" evidence="1">
    <location>
        <begin position="118"/>
        <end position="296"/>
    </location>
</feature>
<dbReference type="InParanoid" id="Q5B1P1"/>
<dbReference type="HOGENOM" id="CLU_043071_0_0_1"/>
<dbReference type="GO" id="GO:0008168">
    <property type="term" value="F:methyltransferase activity"/>
    <property type="evidence" value="ECO:0007669"/>
    <property type="project" value="InterPro"/>
</dbReference>
<dbReference type="Gene3D" id="3.40.50.150">
    <property type="entry name" value="Vaccinia Virus protein VP39"/>
    <property type="match status" value="1"/>
</dbReference>
<dbReference type="Pfam" id="PF01728">
    <property type="entry name" value="FtsJ"/>
    <property type="match status" value="1"/>
</dbReference>
<keyword evidence="3" id="KW-1185">Reference proteome</keyword>
<dbReference type="STRING" id="227321.Q5B1P1"/>
<dbReference type="GeneID" id="2871828"/>
<evidence type="ECO:0000259" key="1">
    <source>
        <dbReference type="Pfam" id="PF01728"/>
    </source>
</evidence>
<dbReference type="InterPro" id="IPR029063">
    <property type="entry name" value="SAM-dependent_MTases_sf"/>
</dbReference>
<reference evidence="3" key="2">
    <citation type="journal article" date="2009" name="Fungal Genet. Biol.">
        <title>The 2008 update of the Aspergillus nidulans genome annotation: a community effort.</title>
        <authorList>
            <person name="Wortman J.R."/>
            <person name="Gilsenan J.M."/>
            <person name="Joardar V."/>
            <person name="Deegan J."/>
            <person name="Clutterbuck J."/>
            <person name="Andersen M.R."/>
            <person name="Archer D."/>
            <person name="Bencina M."/>
            <person name="Braus G."/>
            <person name="Coutinho P."/>
            <person name="von Dohren H."/>
            <person name="Doonan J."/>
            <person name="Driessen A.J."/>
            <person name="Durek P."/>
            <person name="Espeso E."/>
            <person name="Fekete E."/>
            <person name="Flipphi M."/>
            <person name="Estrada C.G."/>
            <person name="Geysens S."/>
            <person name="Goldman G."/>
            <person name="de Groot P.W."/>
            <person name="Hansen K."/>
            <person name="Harris S.D."/>
            <person name="Heinekamp T."/>
            <person name="Helmstaedt K."/>
            <person name="Henrissat B."/>
            <person name="Hofmann G."/>
            <person name="Homan T."/>
            <person name="Horio T."/>
            <person name="Horiuchi H."/>
            <person name="James S."/>
            <person name="Jones M."/>
            <person name="Karaffa L."/>
            <person name="Karanyi Z."/>
            <person name="Kato M."/>
            <person name="Keller N."/>
            <person name="Kelly D.E."/>
            <person name="Kiel J.A."/>
            <person name="Kim J.M."/>
            <person name="van der Klei I.J."/>
            <person name="Klis F.M."/>
            <person name="Kovalchuk A."/>
            <person name="Krasevec N."/>
            <person name="Kubicek C.P."/>
            <person name="Liu B."/>
            <person name="Maccabe A."/>
            <person name="Meyer V."/>
            <person name="Mirabito P."/>
            <person name="Miskei M."/>
            <person name="Mos M."/>
            <person name="Mullins J."/>
            <person name="Nelson D.R."/>
            <person name="Nielsen J."/>
            <person name="Oakley B.R."/>
            <person name="Osmani S.A."/>
            <person name="Pakula T."/>
            <person name="Paszewski A."/>
            <person name="Paulsen I."/>
            <person name="Pilsyk S."/>
            <person name="Pocsi I."/>
            <person name="Punt P.J."/>
            <person name="Ram A.F."/>
            <person name="Ren Q."/>
            <person name="Robellet X."/>
            <person name="Robson G."/>
            <person name="Seiboth B."/>
            <person name="van Solingen P."/>
            <person name="Specht T."/>
            <person name="Sun J."/>
            <person name="Taheri-Talesh N."/>
            <person name="Takeshita N."/>
            <person name="Ussery D."/>
            <person name="vanKuyk P.A."/>
            <person name="Visser H."/>
            <person name="van de Vondervoort P.J."/>
            <person name="de Vries R.P."/>
            <person name="Walton J."/>
            <person name="Xiang X."/>
            <person name="Xiong Y."/>
            <person name="Zeng A.P."/>
            <person name="Brandt B.W."/>
            <person name="Cornell M.J."/>
            <person name="van den Hondel C.A."/>
            <person name="Visser J."/>
            <person name="Oliver S.G."/>
            <person name="Turner G."/>
        </authorList>
    </citation>
    <scope>GENOME REANNOTATION</scope>
    <source>
        <strain evidence="3">FGSC A4 / ATCC 38163 / CBS 112.46 / NRRL 194 / M139</strain>
    </source>
</reference>
<dbReference type="OMA" id="KRWKRIW"/>
<dbReference type="eggNOG" id="ENOG502S5H8">
    <property type="taxonomic scope" value="Eukaryota"/>
</dbReference>
<dbReference type="RefSeq" id="XP_663143.1">
    <property type="nucleotide sequence ID" value="XM_658051.1"/>
</dbReference>
<dbReference type="SUPFAM" id="SSF53335">
    <property type="entry name" value="S-adenosyl-L-methionine-dependent methyltransferases"/>
    <property type="match status" value="1"/>
</dbReference>
<dbReference type="Proteomes" id="UP000000560">
    <property type="component" value="Chromosome V"/>
</dbReference>
<sequence length="385" mass="44103">MDKLNIAADPIDLHFPQEETSSRNDYNSRLTKAIMHYLLNEAQVPEFQRLYELRKKGWGVPAGDKFFAKQRRTSDKAHAKTAAHFYKMMQDIATDMNRLTGIFDIKPSASDIGSRPALLDLCMAPGGFLATALKINPTAQALTFTLPKSEGGYEVARELRKHPNVTANFLDITMLATDMRTPAAEFPPSHPDFAKFLPAHFNEKQRFDLALCDGQVLRTQARAAYREKREATRLTLTQLILSLEHLRPGGTMIVLLHKIEAPNAVQLLYEFEKFSTVRVYKHAHYHAKRSSFYMLASDVKKDRKEAREVLERWKRVWRAATLDVDGDDEMFRQVLEEGAPRVEDILERFGERLVNLGRGLWEIQASALENAPFMKKSSRREDQRP</sequence>
<proteinExistence type="predicted"/>
<dbReference type="OrthoDB" id="417125at2759"/>
<accession>Q5B1P1</accession>
<gene>
    <name evidence="2" type="ORF">ANIA_05539</name>
</gene>
<evidence type="ECO:0000313" key="3">
    <source>
        <dbReference type="Proteomes" id="UP000000560"/>
    </source>
</evidence>
<dbReference type="GO" id="GO:0032259">
    <property type="term" value="P:methylation"/>
    <property type="evidence" value="ECO:0007669"/>
    <property type="project" value="InterPro"/>
</dbReference>
<reference evidence="3" key="1">
    <citation type="journal article" date="2005" name="Nature">
        <title>Sequencing of Aspergillus nidulans and comparative analysis with A. fumigatus and A. oryzae.</title>
        <authorList>
            <person name="Galagan J.E."/>
            <person name="Calvo S.E."/>
            <person name="Cuomo C."/>
            <person name="Ma L.J."/>
            <person name="Wortman J.R."/>
            <person name="Batzoglou S."/>
            <person name="Lee S.I."/>
            <person name="Basturkmen M."/>
            <person name="Spevak C.C."/>
            <person name="Clutterbuck J."/>
            <person name="Kapitonov V."/>
            <person name="Jurka J."/>
            <person name="Scazzocchio C."/>
            <person name="Farman M."/>
            <person name="Butler J."/>
            <person name="Purcell S."/>
            <person name="Harris S."/>
            <person name="Braus G.H."/>
            <person name="Draht O."/>
            <person name="Busch S."/>
            <person name="D'Enfert C."/>
            <person name="Bouchier C."/>
            <person name="Goldman G.H."/>
            <person name="Bell-Pedersen D."/>
            <person name="Griffiths-Jones S."/>
            <person name="Doonan J.H."/>
            <person name="Yu J."/>
            <person name="Vienken K."/>
            <person name="Pain A."/>
            <person name="Freitag M."/>
            <person name="Selker E.U."/>
            <person name="Archer D.B."/>
            <person name="Penalva M.A."/>
            <person name="Oakley B.R."/>
            <person name="Momany M."/>
            <person name="Tanaka T."/>
            <person name="Kumagai T."/>
            <person name="Asai K."/>
            <person name="Machida M."/>
            <person name="Nierman W.C."/>
            <person name="Denning D.W."/>
            <person name="Caddick M."/>
            <person name="Hynes M."/>
            <person name="Paoletti M."/>
            <person name="Fischer R."/>
            <person name="Miller B."/>
            <person name="Dyer P."/>
            <person name="Sachs M.S."/>
            <person name="Osmani S.A."/>
            <person name="Birren B.W."/>
        </authorList>
    </citation>
    <scope>NUCLEOTIDE SEQUENCE [LARGE SCALE GENOMIC DNA]</scope>
    <source>
        <strain evidence="3">FGSC A4 / ATCC 38163 / CBS 112.46 / NRRL 194 / M139</strain>
    </source>
</reference>